<evidence type="ECO:0000313" key="18">
    <source>
        <dbReference type="Proteomes" id="UP000838878"/>
    </source>
</evidence>
<dbReference type="GO" id="GO:0015074">
    <property type="term" value="P:DNA integration"/>
    <property type="evidence" value="ECO:0007669"/>
    <property type="project" value="UniProtKB-KW"/>
</dbReference>
<comment type="function">
    <text evidence="1">The aspartyl protease (PR) mediates the proteolytic cleavages of the Gag and Gag-Pol polyproteins after assembly of the VLP.</text>
</comment>
<dbReference type="GO" id="GO:0006310">
    <property type="term" value="P:DNA recombination"/>
    <property type="evidence" value="ECO:0007669"/>
    <property type="project" value="UniProtKB-KW"/>
</dbReference>
<keyword evidence="7" id="KW-0378">Hydrolase</keyword>
<evidence type="ECO:0000256" key="1">
    <source>
        <dbReference type="ARBA" id="ARBA00002180"/>
    </source>
</evidence>
<protein>
    <recommendedName>
        <fullName evidence="19">Retrovirus-related Pol polyprotein from transposon TNT 1-94</fullName>
    </recommendedName>
</protein>
<keyword evidence="6" id="KW-0255">Endonuclease</keyword>
<dbReference type="PANTHER" id="PTHR42648:SF11">
    <property type="entry name" value="TRANSPOSON TY4-P GAG-POL POLYPROTEIN"/>
    <property type="match status" value="1"/>
</dbReference>
<keyword evidence="10" id="KW-0229">DNA integration</keyword>
<organism evidence="17 18">
    <name type="scientific">Brenthis ino</name>
    <name type="common">lesser marbled fritillary</name>
    <dbReference type="NCBI Taxonomy" id="405034"/>
    <lineage>
        <taxon>Eukaryota</taxon>
        <taxon>Metazoa</taxon>
        <taxon>Ecdysozoa</taxon>
        <taxon>Arthropoda</taxon>
        <taxon>Hexapoda</taxon>
        <taxon>Insecta</taxon>
        <taxon>Pterygota</taxon>
        <taxon>Neoptera</taxon>
        <taxon>Endopterygota</taxon>
        <taxon>Lepidoptera</taxon>
        <taxon>Glossata</taxon>
        <taxon>Ditrysia</taxon>
        <taxon>Papilionoidea</taxon>
        <taxon>Nymphalidae</taxon>
        <taxon>Heliconiinae</taxon>
        <taxon>Argynnini</taxon>
        <taxon>Brenthis</taxon>
    </lineage>
</organism>
<name>A0A8J9V2L4_9NEOP</name>
<dbReference type="PANTHER" id="PTHR42648">
    <property type="entry name" value="TRANSPOSASE, PUTATIVE-RELATED"/>
    <property type="match status" value="1"/>
</dbReference>
<dbReference type="InterPro" id="IPR039537">
    <property type="entry name" value="Retrotran_Ty1/copia-like"/>
</dbReference>
<dbReference type="GO" id="GO:0003964">
    <property type="term" value="F:RNA-directed DNA polymerase activity"/>
    <property type="evidence" value="ECO:0007669"/>
    <property type="project" value="UniProtKB-KW"/>
</dbReference>
<evidence type="ECO:0000256" key="6">
    <source>
        <dbReference type="ARBA" id="ARBA00022759"/>
    </source>
</evidence>
<evidence type="ECO:0000256" key="14">
    <source>
        <dbReference type="SAM" id="MobiDB-lite"/>
    </source>
</evidence>
<evidence type="ECO:0000256" key="3">
    <source>
        <dbReference type="ARBA" id="ARBA00022722"/>
    </source>
</evidence>
<evidence type="ECO:0000256" key="11">
    <source>
        <dbReference type="ARBA" id="ARBA00022918"/>
    </source>
</evidence>
<dbReference type="InterPro" id="IPR054722">
    <property type="entry name" value="PolX-like_BBD"/>
</dbReference>
<dbReference type="Proteomes" id="UP000838878">
    <property type="component" value="Chromosome 8"/>
</dbReference>
<dbReference type="Pfam" id="PF14223">
    <property type="entry name" value="Retrotran_gag_2"/>
    <property type="match status" value="1"/>
</dbReference>
<dbReference type="EMBL" id="OV170228">
    <property type="protein sequence ID" value="CAH0730533.1"/>
    <property type="molecule type" value="Genomic_DNA"/>
</dbReference>
<keyword evidence="8" id="KW-0067">ATP-binding</keyword>
<dbReference type="GO" id="GO:0006508">
    <property type="term" value="P:proteolysis"/>
    <property type="evidence" value="ECO:0007669"/>
    <property type="project" value="UniProtKB-KW"/>
</dbReference>
<evidence type="ECO:0008006" key="19">
    <source>
        <dbReference type="Google" id="ProtNLM"/>
    </source>
</evidence>
<reference evidence="17" key="1">
    <citation type="submission" date="2021-12" db="EMBL/GenBank/DDBJ databases">
        <authorList>
            <person name="Martin H S."/>
        </authorList>
    </citation>
    <scope>NUCLEOTIDE SEQUENCE</scope>
</reference>
<evidence type="ECO:0000256" key="7">
    <source>
        <dbReference type="ARBA" id="ARBA00022801"/>
    </source>
</evidence>
<dbReference type="GO" id="GO:0004519">
    <property type="term" value="F:endonuclease activity"/>
    <property type="evidence" value="ECO:0007669"/>
    <property type="project" value="UniProtKB-KW"/>
</dbReference>
<dbReference type="Pfam" id="PF25597">
    <property type="entry name" value="SH3_retrovirus"/>
    <property type="match status" value="1"/>
</dbReference>
<keyword evidence="12" id="KW-0239">DNA-directed DNA polymerase</keyword>
<evidence type="ECO:0000256" key="13">
    <source>
        <dbReference type="ARBA" id="ARBA00023172"/>
    </source>
</evidence>
<feature type="domain" description="Retrovirus-related Pol polyprotein from transposon TNT 1-94-like beta-barrel" evidence="15">
    <location>
        <begin position="253"/>
        <end position="314"/>
    </location>
</feature>
<dbReference type="OrthoDB" id="413361at2759"/>
<dbReference type="Pfam" id="PF22936">
    <property type="entry name" value="Pol_BBD"/>
    <property type="match status" value="1"/>
</dbReference>
<feature type="domain" description="Retroviral polymerase SH3-like" evidence="16">
    <location>
        <begin position="374"/>
        <end position="435"/>
    </location>
</feature>
<feature type="non-terminal residue" evidence="17">
    <location>
        <position position="557"/>
    </location>
</feature>
<evidence type="ECO:0000259" key="15">
    <source>
        <dbReference type="Pfam" id="PF22936"/>
    </source>
</evidence>
<evidence type="ECO:0000256" key="8">
    <source>
        <dbReference type="ARBA" id="ARBA00022840"/>
    </source>
</evidence>
<keyword evidence="4" id="KW-0479">Metal-binding</keyword>
<keyword evidence="9" id="KW-0460">Magnesium</keyword>
<keyword evidence="13" id="KW-0233">DNA recombination</keyword>
<evidence type="ECO:0000256" key="5">
    <source>
        <dbReference type="ARBA" id="ARBA00022741"/>
    </source>
</evidence>
<keyword evidence="18" id="KW-1185">Reference proteome</keyword>
<feature type="region of interest" description="Disordered" evidence="14">
    <location>
        <begin position="476"/>
        <end position="557"/>
    </location>
</feature>
<sequence length="557" mass="62072">MDSSPLISSHATSYTANFEKLEGSSNFHTWKFSIKNILILEGLWDVIEGSDDDVVRQQRALARICLSVKKELYQYVRNATSAAAAWKNLAEVFEDRGLYRRVLLLRKLHRVEFTAYSSMNAYIANVTTLVQQLHDIGRTIEDAEIAEILLSGLPSEYDTLVSGLSTATVTNQITSELVKARLLQEYSRKTSLGDTAAYITRKKAPLFCEFCKKRNHRKSQCFKLKKMKSSRPASIETISLASAFVARLPSQVFVLDSGASSHMVNNKRLLCNFVPDDQAITIANNEQIKSEGQGQVDLRFKQRVRPLSLSNVLFDKVRCMLVESGLCWRYWGEAVMTAIYLKNRSPTTALAGRMPQEVWTGSKVDLSHLRVFGCVAYCLNPSQKRRKLDAKGKLAIFVGYSEVTKGYRLSEPSSPNTVILSRSVAFIENKFYYNNGPNNCNNLNNNNHYFILNDNSSNDNIMSIDNCNTNVECSDNSKNDNVSTNVSDGVDGDDNQTLSESEPVSWGDGADGGRDERLSPPSYAPHGGEAVQPGSDAAMGLSGRSVRERRPPQSIFK</sequence>
<dbReference type="AlphaFoldDB" id="A0A8J9V2L4"/>
<dbReference type="GO" id="GO:0008233">
    <property type="term" value="F:peptidase activity"/>
    <property type="evidence" value="ECO:0007669"/>
    <property type="project" value="UniProtKB-KW"/>
</dbReference>
<dbReference type="GO" id="GO:0046872">
    <property type="term" value="F:metal ion binding"/>
    <property type="evidence" value="ECO:0007669"/>
    <property type="project" value="UniProtKB-KW"/>
</dbReference>
<keyword evidence="2" id="KW-0645">Protease</keyword>
<feature type="compositionally biased region" description="Polar residues" evidence="14">
    <location>
        <begin position="476"/>
        <end position="487"/>
    </location>
</feature>
<evidence type="ECO:0000256" key="12">
    <source>
        <dbReference type="ARBA" id="ARBA00022932"/>
    </source>
</evidence>
<evidence type="ECO:0000256" key="10">
    <source>
        <dbReference type="ARBA" id="ARBA00022908"/>
    </source>
</evidence>
<keyword evidence="12" id="KW-0808">Transferase</keyword>
<keyword evidence="11" id="KW-0695">RNA-directed DNA polymerase</keyword>
<keyword evidence="3" id="KW-0540">Nuclease</keyword>
<evidence type="ECO:0000256" key="4">
    <source>
        <dbReference type="ARBA" id="ARBA00022723"/>
    </source>
</evidence>
<keyword evidence="5" id="KW-0547">Nucleotide-binding</keyword>
<evidence type="ECO:0000259" key="16">
    <source>
        <dbReference type="Pfam" id="PF25597"/>
    </source>
</evidence>
<evidence type="ECO:0000256" key="9">
    <source>
        <dbReference type="ARBA" id="ARBA00022842"/>
    </source>
</evidence>
<proteinExistence type="predicted"/>
<dbReference type="GO" id="GO:0005524">
    <property type="term" value="F:ATP binding"/>
    <property type="evidence" value="ECO:0007669"/>
    <property type="project" value="UniProtKB-KW"/>
</dbReference>
<dbReference type="GO" id="GO:0003887">
    <property type="term" value="F:DNA-directed DNA polymerase activity"/>
    <property type="evidence" value="ECO:0007669"/>
    <property type="project" value="UniProtKB-KW"/>
</dbReference>
<evidence type="ECO:0000313" key="17">
    <source>
        <dbReference type="EMBL" id="CAH0730533.1"/>
    </source>
</evidence>
<dbReference type="InterPro" id="IPR057670">
    <property type="entry name" value="SH3_retrovirus"/>
</dbReference>
<gene>
    <name evidence="17" type="ORF">BINO364_LOCUS15507</name>
</gene>
<keyword evidence="12" id="KW-0548">Nucleotidyltransferase</keyword>
<evidence type="ECO:0000256" key="2">
    <source>
        <dbReference type="ARBA" id="ARBA00022670"/>
    </source>
</evidence>
<accession>A0A8J9V2L4</accession>